<protein>
    <submittedName>
        <fullName evidence="2">Uncharacterized protein</fullName>
    </submittedName>
</protein>
<name>A0A2U2NBQ9_9BIFI</name>
<feature type="compositionally biased region" description="Basic and acidic residues" evidence="1">
    <location>
        <begin position="73"/>
        <end position="84"/>
    </location>
</feature>
<sequence>MWIQLAPHKQLWITRGEGVPVTSRLRTPCVRVERMTIVVSTDGSALGNPNAEPSSGKSGGFSVGEVSGPAREGAVRIDRKASMA</sequence>
<dbReference type="Proteomes" id="UP000245876">
    <property type="component" value="Unassembled WGS sequence"/>
</dbReference>
<dbReference type="EMBL" id="QFFM01000004">
    <property type="protein sequence ID" value="PWG66581.1"/>
    <property type="molecule type" value="Genomic_DNA"/>
</dbReference>
<evidence type="ECO:0000256" key="1">
    <source>
        <dbReference type="SAM" id="MobiDB-lite"/>
    </source>
</evidence>
<proteinExistence type="predicted"/>
<feature type="region of interest" description="Disordered" evidence="1">
    <location>
        <begin position="42"/>
        <end position="84"/>
    </location>
</feature>
<gene>
    <name evidence="2" type="ORF">DF196_02945</name>
</gene>
<comment type="caution">
    <text evidence="2">The sequence shown here is derived from an EMBL/GenBank/DDBJ whole genome shotgun (WGS) entry which is preliminary data.</text>
</comment>
<accession>A0A2U2NBQ9</accession>
<dbReference type="AlphaFoldDB" id="A0A2U2NBQ9"/>
<evidence type="ECO:0000313" key="2">
    <source>
        <dbReference type="EMBL" id="PWG66581.1"/>
    </source>
</evidence>
<reference evidence="2 3" key="1">
    <citation type="journal article" date="2018" name="Int. J. Syst. Evol. Microbiol.">
        <title>Bifidobacterium callitrichidarum sp. nov. from the faeces of the emperor tamarin (Saguinus imperator).</title>
        <authorList>
            <person name="Modesto M."/>
            <person name="Michelini S."/>
            <person name="Sansosti M.C."/>
            <person name="De Filippo C."/>
            <person name="Cavalieri D."/>
            <person name="Qvirist L."/>
            <person name="Andlid T."/>
            <person name="Spiezio C."/>
            <person name="Sandri C."/>
            <person name="Pascarelli S."/>
            <person name="Sgorbati B."/>
            <person name="Mattarelli P."/>
        </authorList>
    </citation>
    <scope>NUCLEOTIDE SEQUENCE [LARGE SCALE GENOMIC DNA]</scope>
    <source>
        <strain evidence="2 3">TRI 5</strain>
    </source>
</reference>
<evidence type="ECO:0000313" key="3">
    <source>
        <dbReference type="Proteomes" id="UP000245876"/>
    </source>
</evidence>
<keyword evidence="3" id="KW-1185">Reference proteome</keyword>
<organism evidence="2 3">
    <name type="scientific">Bifidobacterium callitrichidarum</name>
    <dbReference type="NCBI Taxonomy" id="2052941"/>
    <lineage>
        <taxon>Bacteria</taxon>
        <taxon>Bacillati</taxon>
        <taxon>Actinomycetota</taxon>
        <taxon>Actinomycetes</taxon>
        <taxon>Bifidobacteriales</taxon>
        <taxon>Bifidobacteriaceae</taxon>
        <taxon>Bifidobacterium</taxon>
    </lineage>
</organism>